<dbReference type="PANTHER" id="PTHR13347:SF1">
    <property type="entry name" value="HEAT REPEAT-CONTAINING PROTEIN 3"/>
    <property type="match status" value="1"/>
</dbReference>
<evidence type="ECO:0000313" key="4">
    <source>
        <dbReference type="Proteomes" id="UP001266305"/>
    </source>
</evidence>
<dbReference type="InterPro" id="IPR052616">
    <property type="entry name" value="SYO1-like"/>
</dbReference>
<dbReference type="Proteomes" id="UP001266305">
    <property type="component" value="Unassembled WGS sequence"/>
</dbReference>
<dbReference type="PANTHER" id="PTHR13347">
    <property type="entry name" value="HEAT REPEAT-CONTAINING PROTEIN 3"/>
    <property type="match status" value="1"/>
</dbReference>
<name>A0ABQ9TJS3_SAGOE</name>
<comment type="similarity">
    <text evidence="1">Belongs to the nuclear import and ribosome assembly adapter family.</text>
</comment>
<dbReference type="InterPro" id="IPR016024">
    <property type="entry name" value="ARM-type_fold"/>
</dbReference>
<dbReference type="SUPFAM" id="SSF48371">
    <property type="entry name" value="ARM repeat"/>
    <property type="match status" value="1"/>
</dbReference>
<keyword evidence="4" id="KW-1185">Reference proteome</keyword>
<feature type="region of interest" description="Disordered" evidence="2">
    <location>
        <begin position="1"/>
        <end position="39"/>
    </location>
</feature>
<accession>A0ABQ9TJS3</accession>
<dbReference type="Pfam" id="PF13513">
    <property type="entry name" value="HEAT_EZ"/>
    <property type="match status" value="1"/>
</dbReference>
<evidence type="ECO:0000256" key="2">
    <source>
        <dbReference type="SAM" id="MobiDB-lite"/>
    </source>
</evidence>
<evidence type="ECO:0000256" key="1">
    <source>
        <dbReference type="ARBA" id="ARBA00049983"/>
    </source>
</evidence>
<feature type="compositionally biased region" description="Basic residues" evidence="2">
    <location>
        <begin position="1"/>
        <end position="11"/>
    </location>
</feature>
<dbReference type="EMBL" id="JASSZA010000021">
    <property type="protein sequence ID" value="KAK2085025.1"/>
    <property type="molecule type" value="Genomic_DNA"/>
</dbReference>
<sequence>MGKSRTKRFKRPQFSPTGDCQADAAAAVNGTGGEDDDGPAAELLEKLQHPSAEVRECACAGLARLVQQRPALPGLARRDAVRRLGPLLLDPSLAVRETAAGALR</sequence>
<reference evidence="3 4" key="1">
    <citation type="submission" date="2023-05" db="EMBL/GenBank/DDBJ databases">
        <title>B98-5 Cell Line De Novo Hybrid Assembly: An Optical Mapping Approach.</title>
        <authorList>
            <person name="Kananen K."/>
            <person name="Auerbach J.A."/>
            <person name="Kautto E."/>
            <person name="Blachly J.S."/>
        </authorList>
    </citation>
    <scope>NUCLEOTIDE SEQUENCE [LARGE SCALE GENOMIC DNA]</scope>
    <source>
        <strain evidence="3">B95-8</strain>
        <tissue evidence="3">Cell line</tissue>
    </source>
</reference>
<comment type="caution">
    <text evidence="3">The sequence shown here is derived from an EMBL/GenBank/DDBJ whole genome shotgun (WGS) entry which is preliminary data.</text>
</comment>
<organism evidence="3 4">
    <name type="scientific">Saguinus oedipus</name>
    <name type="common">Cotton-top tamarin</name>
    <name type="synonym">Oedipomidas oedipus</name>
    <dbReference type="NCBI Taxonomy" id="9490"/>
    <lineage>
        <taxon>Eukaryota</taxon>
        <taxon>Metazoa</taxon>
        <taxon>Chordata</taxon>
        <taxon>Craniata</taxon>
        <taxon>Vertebrata</taxon>
        <taxon>Euteleostomi</taxon>
        <taxon>Mammalia</taxon>
        <taxon>Eutheria</taxon>
        <taxon>Euarchontoglires</taxon>
        <taxon>Primates</taxon>
        <taxon>Haplorrhini</taxon>
        <taxon>Platyrrhini</taxon>
        <taxon>Cebidae</taxon>
        <taxon>Callitrichinae</taxon>
        <taxon>Saguinus</taxon>
    </lineage>
</organism>
<gene>
    <name evidence="3" type="primary">HEATR3</name>
    <name evidence="3" type="ORF">P7K49_036325</name>
</gene>
<dbReference type="Gene3D" id="1.25.10.10">
    <property type="entry name" value="Leucine-rich Repeat Variant"/>
    <property type="match status" value="1"/>
</dbReference>
<proteinExistence type="inferred from homology"/>
<dbReference type="InterPro" id="IPR011989">
    <property type="entry name" value="ARM-like"/>
</dbReference>
<evidence type="ECO:0000313" key="3">
    <source>
        <dbReference type="EMBL" id="KAK2085025.1"/>
    </source>
</evidence>
<protein>
    <submittedName>
        <fullName evidence="3">HEAT repeat-containing protein 3</fullName>
    </submittedName>
</protein>